<dbReference type="Proteomes" id="UP001234297">
    <property type="component" value="Chromosome 11"/>
</dbReference>
<comment type="caution">
    <text evidence="1">The sequence shown here is derived from an EMBL/GenBank/DDBJ whole genome shotgun (WGS) entry which is preliminary data.</text>
</comment>
<name>A0ACC2KXJ2_PERAE</name>
<keyword evidence="2" id="KW-1185">Reference proteome</keyword>
<reference evidence="1 2" key="1">
    <citation type="journal article" date="2022" name="Hortic Res">
        <title>A haplotype resolved chromosomal level avocado genome allows analysis of novel avocado genes.</title>
        <authorList>
            <person name="Nath O."/>
            <person name="Fletcher S.J."/>
            <person name="Hayward A."/>
            <person name="Shaw L.M."/>
            <person name="Masouleh A.K."/>
            <person name="Furtado A."/>
            <person name="Henry R.J."/>
            <person name="Mitter N."/>
        </authorList>
    </citation>
    <scope>NUCLEOTIDE SEQUENCE [LARGE SCALE GENOMIC DNA]</scope>
    <source>
        <strain evidence="2">cv. Hass</strain>
    </source>
</reference>
<proteinExistence type="predicted"/>
<accession>A0ACC2KXJ2</accession>
<dbReference type="EMBL" id="CM056819">
    <property type="protein sequence ID" value="KAJ8625795.1"/>
    <property type="molecule type" value="Genomic_DNA"/>
</dbReference>
<evidence type="ECO:0000313" key="2">
    <source>
        <dbReference type="Proteomes" id="UP001234297"/>
    </source>
</evidence>
<organism evidence="1 2">
    <name type="scientific">Persea americana</name>
    <name type="common">Avocado</name>
    <dbReference type="NCBI Taxonomy" id="3435"/>
    <lineage>
        <taxon>Eukaryota</taxon>
        <taxon>Viridiplantae</taxon>
        <taxon>Streptophyta</taxon>
        <taxon>Embryophyta</taxon>
        <taxon>Tracheophyta</taxon>
        <taxon>Spermatophyta</taxon>
        <taxon>Magnoliopsida</taxon>
        <taxon>Magnoliidae</taxon>
        <taxon>Laurales</taxon>
        <taxon>Lauraceae</taxon>
        <taxon>Persea</taxon>
    </lineage>
</organism>
<gene>
    <name evidence="1" type="ORF">MRB53_034325</name>
</gene>
<sequence>MEEKGHHRREKASSSSEKKKEEANSTSPDHRLPEASTKASARRKRIKANPHQEPEFFPDQRNLLNCVSLRVKGKACLPLLNHGSISEIYVLSMLVWKQRWIW</sequence>
<protein>
    <submittedName>
        <fullName evidence="1">Uncharacterized protein</fullName>
    </submittedName>
</protein>
<evidence type="ECO:0000313" key="1">
    <source>
        <dbReference type="EMBL" id="KAJ8625795.1"/>
    </source>
</evidence>